<protein>
    <submittedName>
        <fullName evidence="1">Baseplate wedge protein</fullName>
    </submittedName>
</protein>
<sequence>MADTNKLVLADLTADVDQFVSQFQNYLTTIPSWQGTLTTMTSETLIELAASVGAFAQGRIIRAAEDCFAETAQSDSAILSITQMQGLRISRFLPAGIPVTLQSSVPSSLPPLSQFHVAGQYFFNRDEITFTDANPINVTLYEGQVYAYQMPGLGTERQTFVGAQDNFSVSDRDVAVLINGIMIPKAYGGLWNFDGLPGFSDQTMSDGRLLIQFGNYGGLNGNFGSIPGVNDTVIVMYPITHGATGNSYVVMGKPVTVDGYPFVTGTALENPSGGSNANPVVSYKNVASGGFGTYQSAVTKSQYQSIIATYPGILDVMTQAQREIDPSDYRWMNVVRVSALTASPWTQAQIQDFLNYCQKVTMYSTYFIWQDPIAIARNVALDVYAFNSANLLQVQQSVEQAIQTLFSKRPGLLMTNFYISDLVNAAMKSNPNISYVIPRSPTGAMIVGAPPSPVAEYTINHNGGSLGQLVYAYGISTDMASTGDVGYPTSWVYPQVTQAQAPASITLTWPAVYDASKYHIWGRDSHDGFGLLATINAGQPLTWTDDGSVTPVPPLPASGNWPIRYNSIDPAVGGSLTVNVFYAERQQRIDTNPTRLQIG</sequence>
<name>A0A8S5UHK0_9CAUD</name>
<dbReference type="EMBL" id="BK016090">
    <property type="protein sequence ID" value="DAF93980.1"/>
    <property type="molecule type" value="Genomic_DNA"/>
</dbReference>
<evidence type="ECO:0000313" key="1">
    <source>
        <dbReference type="EMBL" id="DAF93977.1"/>
    </source>
</evidence>
<reference evidence="1" key="1">
    <citation type="journal article" date="2021" name="Proc. Natl. Acad. Sci. U.S.A.">
        <title>A Catalog of Tens of Thousands of Viruses from Human Metagenomes Reveals Hidden Associations with Chronic Diseases.</title>
        <authorList>
            <person name="Tisza M.J."/>
            <person name="Buck C.B."/>
        </authorList>
    </citation>
    <scope>NUCLEOTIDE SEQUENCE</scope>
    <source>
        <strain evidence="1">Ctu2j3</strain>
    </source>
</reference>
<organism evidence="1">
    <name type="scientific">Myoviridae sp. ctu2j3</name>
    <dbReference type="NCBI Taxonomy" id="2825197"/>
    <lineage>
        <taxon>Viruses</taxon>
        <taxon>Duplodnaviria</taxon>
        <taxon>Heunggongvirae</taxon>
        <taxon>Uroviricota</taxon>
        <taxon>Caudoviricetes</taxon>
    </lineage>
</organism>
<proteinExistence type="predicted"/>
<accession>A0A8S5UHK0</accession>
<dbReference type="EMBL" id="BK016090">
    <property type="protein sequence ID" value="DAF93977.1"/>
    <property type="molecule type" value="Genomic_DNA"/>
</dbReference>